<keyword evidence="3" id="KW-1185">Reference proteome</keyword>
<feature type="transmembrane region" description="Helical" evidence="1">
    <location>
        <begin position="157"/>
        <end position="174"/>
    </location>
</feature>
<reference evidence="2 3" key="1">
    <citation type="submission" date="2023-02" db="EMBL/GenBank/DDBJ databases">
        <title>LHISI_Scaffold_Assembly.</title>
        <authorList>
            <person name="Stuart O.P."/>
            <person name="Cleave R."/>
            <person name="Magrath M.J.L."/>
            <person name="Mikheyev A.S."/>
        </authorList>
    </citation>
    <scope>NUCLEOTIDE SEQUENCE [LARGE SCALE GENOMIC DNA]</scope>
    <source>
        <strain evidence="2">Daus_M_001</strain>
        <tissue evidence="2">Leg muscle</tissue>
    </source>
</reference>
<sequence length="317" mass="35030">MDRAQTSRDKGPGKRRRCYNCGFAYAGRDKVTHLCLAATLSRDQLSYSRKKVPSHRNALPITSGELYECTQAIEDQPGPSKLLHMKSVRWDSERITKIHTFVKSGKCGAEYDGKCGADCGVYCGAKCGVVLSVAFIVMLGVVLSVGLSVLLILVQRVVLVVVLGVVLSLVLVSAEQRRSCQGWGNRIFPRKSVSQWYRCTLLRESWSGPAGDRTRFAVVGGERPNHCTNCGCIKTVSTKRHGELLPNNIICLIVGPSNCGKTTLMIDNFIYAQGWLDFGTLYVCSKSLDQLKYINLKKDIGIPSKLFNEGIGYFFMN</sequence>
<keyword evidence="1" id="KW-0812">Transmembrane</keyword>
<dbReference type="Proteomes" id="UP001159363">
    <property type="component" value="Chromosome 6"/>
</dbReference>
<keyword evidence="1" id="KW-0472">Membrane</keyword>
<protein>
    <submittedName>
        <fullName evidence="2">Uncharacterized protein</fullName>
    </submittedName>
</protein>
<proteinExistence type="predicted"/>
<evidence type="ECO:0000256" key="1">
    <source>
        <dbReference type="SAM" id="Phobius"/>
    </source>
</evidence>
<evidence type="ECO:0000313" key="3">
    <source>
        <dbReference type="Proteomes" id="UP001159363"/>
    </source>
</evidence>
<name>A0ABQ9H5U0_9NEOP</name>
<dbReference type="EMBL" id="JARBHB010000007">
    <property type="protein sequence ID" value="KAJ8879656.1"/>
    <property type="molecule type" value="Genomic_DNA"/>
</dbReference>
<comment type="caution">
    <text evidence="2">The sequence shown here is derived from an EMBL/GenBank/DDBJ whole genome shotgun (WGS) entry which is preliminary data.</text>
</comment>
<organism evidence="2 3">
    <name type="scientific">Dryococelus australis</name>
    <dbReference type="NCBI Taxonomy" id="614101"/>
    <lineage>
        <taxon>Eukaryota</taxon>
        <taxon>Metazoa</taxon>
        <taxon>Ecdysozoa</taxon>
        <taxon>Arthropoda</taxon>
        <taxon>Hexapoda</taxon>
        <taxon>Insecta</taxon>
        <taxon>Pterygota</taxon>
        <taxon>Neoptera</taxon>
        <taxon>Polyneoptera</taxon>
        <taxon>Phasmatodea</taxon>
        <taxon>Verophasmatodea</taxon>
        <taxon>Anareolatae</taxon>
        <taxon>Phasmatidae</taxon>
        <taxon>Eurycanthinae</taxon>
        <taxon>Dryococelus</taxon>
    </lineage>
</organism>
<gene>
    <name evidence="2" type="ORF">PR048_020264</name>
</gene>
<feature type="transmembrane region" description="Helical" evidence="1">
    <location>
        <begin position="129"/>
        <end position="151"/>
    </location>
</feature>
<accession>A0ABQ9H5U0</accession>
<evidence type="ECO:0000313" key="2">
    <source>
        <dbReference type="EMBL" id="KAJ8879656.1"/>
    </source>
</evidence>
<keyword evidence="1" id="KW-1133">Transmembrane helix</keyword>